<dbReference type="InterPro" id="IPR004273">
    <property type="entry name" value="Dynein_heavy_D6_P-loop"/>
</dbReference>
<dbReference type="Gene3D" id="1.10.8.1220">
    <property type="match status" value="1"/>
</dbReference>
<dbReference type="GO" id="GO:0051959">
    <property type="term" value="F:dynein light intermediate chain binding"/>
    <property type="evidence" value="ECO:0007669"/>
    <property type="project" value="InterPro"/>
</dbReference>
<dbReference type="Pfam" id="PF12780">
    <property type="entry name" value="AAA_8"/>
    <property type="match status" value="1"/>
</dbReference>
<dbReference type="Pfam" id="PF12777">
    <property type="entry name" value="MT"/>
    <property type="match status" value="1"/>
</dbReference>
<keyword evidence="13" id="KW-0966">Cell projection</keyword>
<evidence type="ECO:0000256" key="8">
    <source>
        <dbReference type="ARBA" id="ARBA00023017"/>
    </source>
</evidence>
<dbReference type="PANTHER" id="PTHR22878:SF69">
    <property type="entry name" value="DYNEIN HEAVY CHAIN"/>
    <property type="match status" value="1"/>
</dbReference>
<keyword evidence="10" id="KW-0969">Cilium</keyword>
<keyword evidence="11" id="KW-0505">Motor protein</keyword>
<dbReference type="Gene3D" id="1.20.920.20">
    <property type="match status" value="1"/>
</dbReference>
<dbReference type="Gene3D" id="1.20.1270.280">
    <property type="match status" value="1"/>
</dbReference>
<comment type="subcellular location">
    <subcellularLocation>
        <location evidence="1">Cytoplasm</location>
        <location evidence="1">Cytoskeleton</location>
        <location evidence="1">Cilium axoneme</location>
    </subcellularLocation>
</comment>
<keyword evidence="18" id="KW-1185">Reference proteome</keyword>
<evidence type="ECO:0000256" key="12">
    <source>
        <dbReference type="ARBA" id="ARBA00023212"/>
    </source>
</evidence>
<dbReference type="InterPro" id="IPR054354">
    <property type="entry name" value="DYNC2H1-like_lid"/>
</dbReference>
<dbReference type="FunFam" id="1.20.920.30:FF:000002">
    <property type="entry name" value="Dynein axonemal heavy chain 3"/>
    <property type="match status" value="1"/>
</dbReference>
<evidence type="ECO:0000259" key="15">
    <source>
        <dbReference type="SMART" id="SM00382"/>
    </source>
</evidence>
<dbReference type="GO" id="GO:0005874">
    <property type="term" value="C:microtubule"/>
    <property type="evidence" value="ECO:0007669"/>
    <property type="project" value="UniProtKB-KW"/>
</dbReference>
<dbReference type="Gene3D" id="1.20.920.30">
    <property type="match status" value="1"/>
</dbReference>
<keyword evidence="8" id="KW-0243">Dynein</keyword>
<gene>
    <name evidence="16" type="ORF">CAPTEDRAFT_116653</name>
</gene>
<dbReference type="InterPro" id="IPR026983">
    <property type="entry name" value="DHC"/>
</dbReference>
<dbReference type="GO" id="GO:0008569">
    <property type="term" value="F:minus-end-directed microtubule motor activity"/>
    <property type="evidence" value="ECO:0007669"/>
    <property type="project" value="InterPro"/>
</dbReference>
<dbReference type="EMBL" id="AMQN01017212">
    <property type="status" value="NOT_ANNOTATED_CDS"/>
    <property type="molecule type" value="Genomic_DNA"/>
</dbReference>
<dbReference type="OMA" id="KHSYESC"/>
<dbReference type="InterPro" id="IPR035706">
    <property type="entry name" value="AAA_9"/>
</dbReference>
<dbReference type="PANTHER" id="PTHR22878">
    <property type="entry name" value="DYNEIN HEAVY CHAIN 6, AXONEMAL-LIKE-RELATED"/>
    <property type="match status" value="1"/>
</dbReference>
<sequence length="2165" mass="243389">MDSGGFLPWDSLVPTTQSLIEKGAVITLGSGEGGEGGRKKAELGDIVSTVDTVRYSFLAGLLLCSRKPVLLTGESGVGKTAIVQHLLSRLEAEGSNNFRTSRFLSTMLQFSAQTTSARTQVALTSKLIKKGRDSMGAPKGKKVLAFFDDLNMPAPEEYGAQPPLELLRQFLDLGGFFDTKKLTWKGLLDVTLIGACGPPGGGRNPVSSRLLNHFCMLALPQPSTRSLQHIYQVQLGRFLNEVDFMQDVKQCLFPLISASIGLYYRMCGCMRPTPSKTHYTFNIRDLSKVIGGLMQADESVIVNSEHCAQLFAHEAARVFHDRLVNAEDRSTFFSMLSENLNDYFKVKLSSEQLEQRPILFTDFVDQVEGAKGIYKPVGDFLRIQRMLDEIYMQQNMGNAQAPRIVFFRDAMEHILRAARVFRQPGGHMLLVGLDGTGKATTVTLAAYIAKCELFKLTLSRSYSLQDFRDDIKKVCLMTGVKNLNTVFLLTDSDIVNESFLDDINCVLNSGEVPDLFDNEEMDGIAMDLKAAAAQADIPDTRQEVYRFFIQRVKRNLHIVLAMSPAGTRFRQRCRMNPSLVNCCTIDWFCEWDRPAMLAVAQVYLQDSDFISESPEALQGHVGGVCVDLHSSVSDATEKFWQELKRRYYVTPSSYMELIRIYSSMLRQKKAEFLRNRFRLLVGLSRLTEANELVGTMQEELVALGPKIEEKRKDTELLLGQLKKDQEAVDQVREIVSGEEAVMKKETQVVHDYADECQRDLASVIPALHGAIESLDSLDKADISELRVYSSPPELVKMVIAAVCILLQEKPDWSTAKQVLADPMFLKKMINFDKSSVPEKVFSRLKKYSRHQDFTPEKIGSVSLACKSMCKWVLALEHYHEVYKMAKPKQKRVEEAKEALLMAQNNLAQKQSSLAKIQKHLHQLQQQYQDSVDQRESLKQRKVTTGVRLERASVLIAALSNEEVRWKQAVADLNFKLEGLVGDTLVSAGAVAYLGPFTKKFRHQLLKSWVERCNKAAVPISENYGFVKATVDANQVLRWHTEGLPNDNHSTENAIIVKKGRRWPLLIDPQGQGSIWIREMEGNALKVLQASDPNFMRTVERALRVGEAVLLQGVGETLDPALKPILMQETVMRGGHPVVRLGDTEIEYNNNFRLYLTTSLPNPHFLPAICIQVTVINFTVTFDGLQEQLLSSVVRQEQPQLESERRQLLGSIASDQLLLRDTEDHTLELLQKSQGHILDDQDLVSTLQRSKGMSEEIKGRVNQSEEAERLLNQARLKYLPVATRGAVLYFVLADLSTIDVMYQFSLAWYQGLFASQSPLEKASTPVDLNAHMAEMIERLTAQVYRIVSVALFAVHQLLFSFMLCSSILRSNAQVNGTGERIESDEWAAFLQGPILATMLDAEIIEKLDGWVTDAMWKQCQYLEATFPVFSMLCRSITNCHTQWEHFLRSDDPYAELHNPYTGTEKETDIFQWELLSSFQLLMLVRILRPSMLLASVRSFVLSAMGEQFLTTGGTDLRRMFEESSARTPLIFLLSPGADPGSMLVRFAKELRGSTVHLDMISLGRGQGPKAEELISKAQILKGRWIFLQNCHLAASWMPRLQAIVDNFNRPGADVDQQFRLWLSSKPDPSFPISILQTGLKMTVEPPKGVKANLLRAVNSVGFEKSFEESMPENQAWKPLLLGLCLFNAVIHERKKYGRLGWNIPYEFNDSDLEVSTLELQLLLARGHGTIPWPALWYVTGEVAYGGRVTDDMDRRCLQSLLQKFYNPLALESGYAYSVDQLYTPVSGSCSYAEVCRHVEALPIHDTPELFGMNQNAEQSSLETQAAELLDMMTSVQPKVANTLIGSGKTSDDVVLDMIGDILGRVPLTLDPESDEAPQEVQAMSGSALFTVLRQEVDRFSTLLSVIHRSLHALSLAVKGEVVMSEALEEAYTALLGQRVPAEWQAVSYASCKRLGPWIADLVQRIDFFSEWMDRKLRVHPRSFWLPAFFFPQGFLTAVLQEHARLIGVSVDSLAFDFRVRPLSTDTDEVLNACKKQLNVREISFQVGLHLFLCSFSMFNFLQGPSPPSDGVLVFGLFLDGARWDLKQGALCDSLPLQRFCRLPELHFIPSKRENYECPLYRTSARAGTLSSTGHSTNFISKIKLPSDHNTQFWVMRGVALLCQLDD</sequence>
<organism evidence="16">
    <name type="scientific">Capitella teleta</name>
    <name type="common">Polychaete worm</name>
    <dbReference type="NCBI Taxonomy" id="283909"/>
    <lineage>
        <taxon>Eukaryota</taxon>
        <taxon>Metazoa</taxon>
        <taxon>Spiralia</taxon>
        <taxon>Lophotrochozoa</taxon>
        <taxon>Annelida</taxon>
        <taxon>Polychaeta</taxon>
        <taxon>Sedentaria</taxon>
        <taxon>Scolecida</taxon>
        <taxon>Capitellidae</taxon>
        <taxon>Capitella</taxon>
    </lineage>
</organism>
<dbReference type="InterPro" id="IPR025662">
    <property type="entry name" value="Sigma_54_int_dom_ATP-bd_1"/>
</dbReference>
<dbReference type="Gene3D" id="3.10.490.20">
    <property type="match status" value="1"/>
</dbReference>
<keyword evidence="12" id="KW-0206">Cytoskeleton</keyword>
<evidence type="ECO:0000256" key="4">
    <source>
        <dbReference type="ARBA" id="ARBA00022701"/>
    </source>
</evidence>
<evidence type="ECO:0000256" key="7">
    <source>
        <dbReference type="ARBA" id="ARBA00022840"/>
    </source>
</evidence>
<dbReference type="FunFam" id="3.40.50.300:FF:001810">
    <property type="entry name" value="Cytoplasmic dynein 2 heavy chain 1"/>
    <property type="match status" value="1"/>
</dbReference>
<name>R7VKL9_CAPTE</name>
<dbReference type="OrthoDB" id="424310at2759"/>
<dbReference type="FunFam" id="3.40.50.300:FF:000320">
    <property type="entry name" value="Dynein, axonemal, heavy chain 5"/>
    <property type="match status" value="1"/>
</dbReference>
<comment type="similarity">
    <text evidence="2">Belongs to the dynein heavy chain family.</text>
</comment>
<dbReference type="Pfam" id="PF22597">
    <property type="entry name" value="DYN_lid"/>
    <property type="match status" value="1"/>
</dbReference>
<keyword evidence="5" id="KW-0677">Repeat</keyword>
<dbReference type="FunFam" id="1.10.8.1220:FF:000001">
    <property type="entry name" value="Dynein axonemal heavy chain 5"/>
    <property type="match status" value="1"/>
</dbReference>
<accession>R7VKL9</accession>
<evidence type="ECO:0000313" key="18">
    <source>
        <dbReference type="Proteomes" id="UP000014760"/>
    </source>
</evidence>
<feature type="domain" description="AAA+ ATPase" evidence="15">
    <location>
        <begin position="65"/>
        <end position="220"/>
    </location>
</feature>
<evidence type="ECO:0000256" key="5">
    <source>
        <dbReference type="ARBA" id="ARBA00022737"/>
    </source>
</evidence>
<dbReference type="STRING" id="283909.R7VKL9"/>
<keyword evidence="3" id="KW-0963">Cytoplasm</keyword>
<dbReference type="Pfam" id="PF12781">
    <property type="entry name" value="AAA_9"/>
    <property type="match status" value="1"/>
</dbReference>
<evidence type="ECO:0000256" key="3">
    <source>
        <dbReference type="ARBA" id="ARBA00022490"/>
    </source>
</evidence>
<dbReference type="FunFam" id="3.40.50.300:FF:000049">
    <property type="entry name" value="Dynein, axonemal, heavy chain 5"/>
    <property type="match status" value="1"/>
</dbReference>
<dbReference type="InterPro" id="IPR024317">
    <property type="entry name" value="Dynein_heavy_chain_D4_dom"/>
</dbReference>
<evidence type="ECO:0000256" key="9">
    <source>
        <dbReference type="ARBA" id="ARBA00023054"/>
    </source>
</evidence>
<dbReference type="InterPro" id="IPR027417">
    <property type="entry name" value="P-loop_NTPase"/>
</dbReference>
<dbReference type="Pfam" id="PF18198">
    <property type="entry name" value="AAA_lid_11"/>
    <property type="match status" value="1"/>
</dbReference>
<dbReference type="EnsemblMetazoa" id="CapteT116653">
    <property type="protein sequence ID" value="CapteP116653"/>
    <property type="gene ID" value="CapteG116653"/>
</dbReference>
<protein>
    <recommendedName>
        <fullName evidence="15">AAA+ ATPase domain-containing protein</fullName>
    </recommendedName>
</protein>
<reference evidence="18" key="1">
    <citation type="submission" date="2012-12" db="EMBL/GenBank/DDBJ databases">
        <authorList>
            <person name="Hellsten U."/>
            <person name="Grimwood J."/>
            <person name="Chapman J.A."/>
            <person name="Shapiro H."/>
            <person name="Aerts A."/>
            <person name="Otillar R.P."/>
            <person name="Terry A.Y."/>
            <person name="Boore J.L."/>
            <person name="Simakov O."/>
            <person name="Marletaz F."/>
            <person name="Cho S.-J."/>
            <person name="Edsinger-Gonzales E."/>
            <person name="Havlak P."/>
            <person name="Kuo D.-H."/>
            <person name="Larsson T."/>
            <person name="Lv J."/>
            <person name="Arendt D."/>
            <person name="Savage R."/>
            <person name="Osoegawa K."/>
            <person name="de Jong P."/>
            <person name="Lindberg D.R."/>
            <person name="Seaver E.C."/>
            <person name="Weisblat D.A."/>
            <person name="Putnam N.H."/>
            <person name="Grigoriev I.V."/>
            <person name="Rokhsar D.S."/>
        </authorList>
    </citation>
    <scope>NUCLEOTIDE SEQUENCE</scope>
    <source>
        <strain evidence="18">I ESC-2004</strain>
    </source>
</reference>
<dbReference type="GO" id="GO:0007018">
    <property type="term" value="P:microtubule-based movement"/>
    <property type="evidence" value="ECO:0007669"/>
    <property type="project" value="InterPro"/>
</dbReference>
<dbReference type="Gene3D" id="6.10.140.1060">
    <property type="match status" value="1"/>
</dbReference>
<proteinExistence type="inferred from homology"/>
<dbReference type="Proteomes" id="UP000014760">
    <property type="component" value="Unassembled WGS sequence"/>
</dbReference>
<dbReference type="GO" id="GO:0030286">
    <property type="term" value="C:dynein complex"/>
    <property type="evidence" value="ECO:0007669"/>
    <property type="project" value="UniProtKB-KW"/>
</dbReference>
<dbReference type="GO" id="GO:0005930">
    <property type="term" value="C:axoneme"/>
    <property type="evidence" value="ECO:0007669"/>
    <property type="project" value="UniProtKB-SubCell"/>
</dbReference>
<dbReference type="GO" id="GO:0045505">
    <property type="term" value="F:dynein intermediate chain binding"/>
    <property type="evidence" value="ECO:0007669"/>
    <property type="project" value="InterPro"/>
</dbReference>
<evidence type="ECO:0000313" key="16">
    <source>
        <dbReference type="EMBL" id="ELU16870.1"/>
    </source>
</evidence>
<dbReference type="Gene3D" id="3.40.50.300">
    <property type="entry name" value="P-loop containing nucleotide triphosphate hydrolases"/>
    <property type="match status" value="3"/>
</dbReference>
<evidence type="ECO:0000256" key="10">
    <source>
        <dbReference type="ARBA" id="ARBA00023069"/>
    </source>
</evidence>
<dbReference type="InterPro" id="IPR043160">
    <property type="entry name" value="Dynein_C_barrel"/>
</dbReference>
<dbReference type="HOGENOM" id="CLU_000038_3_1_1"/>
<dbReference type="FunFam" id="3.10.490.20:FF:000005">
    <property type="entry name" value="Dynein axonemal heavy chain 6"/>
    <property type="match status" value="1"/>
</dbReference>
<dbReference type="CDD" id="cd00009">
    <property type="entry name" value="AAA"/>
    <property type="match status" value="1"/>
</dbReference>
<dbReference type="InterPro" id="IPR024743">
    <property type="entry name" value="Dynein_HC_stalk"/>
</dbReference>
<keyword evidence="9 14" id="KW-0175">Coiled coil</keyword>
<dbReference type="FunFam" id="1.20.920.20:FF:000006">
    <property type="entry name" value="Dynein, axonemal, heavy chain 6"/>
    <property type="match status" value="1"/>
</dbReference>
<dbReference type="InterPro" id="IPR041658">
    <property type="entry name" value="AAA_lid_11"/>
</dbReference>
<keyword evidence="7" id="KW-0067">ATP-binding</keyword>
<feature type="coiled-coil region" evidence="14">
    <location>
        <begin position="892"/>
        <end position="940"/>
    </location>
</feature>
<evidence type="ECO:0000256" key="6">
    <source>
        <dbReference type="ARBA" id="ARBA00022741"/>
    </source>
</evidence>
<dbReference type="Pfam" id="PF12775">
    <property type="entry name" value="AAA_7"/>
    <property type="match status" value="1"/>
</dbReference>
<dbReference type="SUPFAM" id="SSF52540">
    <property type="entry name" value="P-loop containing nucleoside triphosphate hydrolases"/>
    <property type="match status" value="2"/>
</dbReference>
<keyword evidence="4" id="KW-0493">Microtubule</keyword>
<reference evidence="17" key="3">
    <citation type="submission" date="2015-06" db="UniProtKB">
        <authorList>
            <consortium name="EnsemblMetazoa"/>
        </authorList>
    </citation>
    <scope>IDENTIFICATION</scope>
</reference>
<reference evidence="16 18" key="2">
    <citation type="journal article" date="2013" name="Nature">
        <title>Insights into bilaterian evolution from three spiralian genomes.</title>
        <authorList>
            <person name="Simakov O."/>
            <person name="Marletaz F."/>
            <person name="Cho S.J."/>
            <person name="Edsinger-Gonzales E."/>
            <person name="Havlak P."/>
            <person name="Hellsten U."/>
            <person name="Kuo D.H."/>
            <person name="Larsson T."/>
            <person name="Lv J."/>
            <person name="Arendt D."/>
            <person name="Savage R."/>
            <person name="Osoegawa K."/>
            <person name="de Jong P."/>
            <person name="Grimwood J."/>
            <person name="Chapman J.A."/>
            <person name="Shapiro H."/>
            <person name="Aerts A."/>
            <person name="Otillar R.P."/>
            <person name="Terry A.Y."/>
            <person name="Boore J.L."/>
            <person name="Grigoriev I.V."/>
            <person name="Lindberg D.R."/>
            <person name="Seaver E.C."/>
            <person name="Weisblat D.A."/>
            <person name="Putnam N.H."/>
            <person name="Rokhsar D.S."/>
        </authorList>
    </citation>
    <scope>NUCLEOTIDE SEQUENCE</scope>
    <source>
        <strain evidence="16 18">I ESC-2004</strain>
    </source>
</reference>
<dbReference type="GO" id="GO:0005524">
    <property type="term" value="F:ATP binding"/>
    <property type="evidence" value="ECO:0007669"/>
    <property type="project" value="UniProtKB-KW"/>
</dbReference>
<evidence type="ECO:0000313" key="17">
    <source>
        <dbReference type="EnsemblMetazoa" id="CapteP116653"/>
    </source>
</evidence>
<evidence type="ECO:0000256" key="2">
    <source>
        <dbReference type="ARBA" id="ARBA00008887"/>
    </source>
</evidence>
<feature type="domain" description="AAA+ ATPase" evidence="15">
    <location>
        <begin position="424"/>
        <end position="579"/>
    </location>
</feature>
<dbReference type="Pfam" id="PF03028">
    <property type="entry name" value="Dynein_heavy"/>
    <property type="match status" value="1"/>
</dbReference>
<evidence type="ECO:0000256" key="14">
    <source>
        <dbReference type="SAM" id="Coils"/>
    </source>
</evidence>
<dbReference type="PROSITE" id="PS00675">
    <property type="entry name" value="SIGMA54_INTERACT_1"/>
    <property type="match status" value="1"/>
</dbReference>
<dbReference type="InterPro" id="IPR003593">
    <property type="entry name" value="AAA+_ATPase"/>
</dbReference>
<dbReference type="EMBL" id="KB292851">
    <property type="protein sequence ID" value="ELU16870.1"/>
    <property type="molecule type" value="Genomic_DNA"/>
</dbReference>
<evidence type="ECO:0000256" key="11">
    <source>
        <dbReference type="ARBA" id="ARBA00023175"/>
    </source>
</evidence>
<dbReference type="InterPro" id="IPR042219">
    <property type="entry name" value="AAA_lid_11_sf"/>
</dbReference>
<dbReference type="GO" id="GO:0031514">
    <property type="term" value="C:motile cilium"/>
    <property type="evidence" value="ECO:0007669"/>
    <property type="project" value="UniProtKB-ARBA"/>
</dbReference>
<dbReference type="SMART" id="SM00382">
    <property type="entry name" value="AAA"/>
    <property type="match status" value="2"/>
</dbReference>
<evidence type="ECO:0000256" key="1">
    <source>
        <dbReference type="ARBA" id="ARBA00004430"/>
    </source>
</evidence>
<dbReference type="InterPro" id="IPR041228">
    <property type="entry name" value="Dynein_C"/>
</dbReference>
<evidence type="ECO:0000256" key="13">
    <source>
        <dbReference type="ARBA" id="ARBA00023273"/>
    </source>
</evidence>
<dbReference type="FunFam" id="1.10.8.720:FF:000001">
    <property type="entry name" value="dynein heavy chain 7, axonemal"/>
    <property type="match status" value="1"/>
</dbReference>
<dbReference type="Gene3D" id="1.10.8.720">
    <property type="entry name" value="Region D6 of dynein motor"/>
    <property type="match status" value="1"/>
</dbReference>
<dbReference type="Pfam" id="PF18199">
    <property type="entry name" value="Dynein_C"/>
    <property type="match status" value="1"/>
</dbReference>
<keyword evidence="6" id="KW-0547">Nucleotide-binding</keyword>